<dbReference type="Proteomes" id="UP000823388">
    <property type="component" value="Chromosome 7N"/>
</dbReference>
<feature type="chain" id="PRO_5035784919" description="Secreted protein" evidence="2">
    <location>
        <begin position="32"/>
        <end position="101"/>
    </location>
</feature>
<evidence type="ECO:0008006" key="5">
    <source>
        <dbReference type="Google" id="ProtNLM"/>
    </source>
</evidence>
<feature type="signal peptide" evidence="2">
    <location>
        <begin position="1"/>
        <end position="31"/>
    </location>
</feature>
<name>A0A8T0Q1R0_PANVG</name>
<dbReference type="EMBL" id="CM029050">
    <property type="protein sequence ID" value="KAG2568073.1"/>
    <property type="molecule type" value="Genomic_DNA"/>
</dbReference>
<evidence type="ECO:0000256" key="2">
    <source>
        <dbReference type="SAM" id="SignalP"/>
    </source>
</evidence>
<protein>
    <recommendedName>
        <fullName evidence="5">Secreted protein</fullName>
    </recommendedName>
</protein>
<accession>A0A8T0Q1R0</accession>
<feature type="region of interest" description="Disordered" evidence="1">
    <location>
        <begin position="37"/>
        <end position="69"/>
    </location>
</feature>
<comment type="caution">
    <text evidence="3">The sequence shown here is derived from an EMBL/GenBank/DDBJ whole genome shotgun (WGS) entry which is preliminary data.</text>
</comment>
<sequence length="101" mass="11369">MWPGFHSPRSIDLRALLLWVMVRISHQPLAGQRARELDGSRWGRRAPPPKMGCQLPLPPSTDHIRHHKTKGTIGQRANLCWTPTTVRRNDPGVHCLAPMAA</sequence>
<evidence type="ECO:0000313" key="4">
    <source>
        <dbReference type="Proteomes" id="UP000823388"/>
    </source>
</evidence>
<evidence type="ECO:0000313" key="3">
    <source>
        <dbReference type="EMBL" id="KAG2568073.1"/>
    </source>
</evidence>
<organism evidence="3 4">
    <name type="scientific">Panicum virgatum</name>
    <name type="common">Blackwell switchgrass</name>
    <dbReference type="NCBI Taxonomy" id="38727"/>
    <lineage>
        <taxon>Eukaryota</taxon>
        <taxon>Viridiplantae</taxon>
        <taxon>Streptophyta</taxon>
        <taxon>Embryophyta</taxon>
        <taxon>Tracheophyta</taxon>
        <taxon>Spermatophyta</taxon>
        <taxon>Magnoliopsida</taxon>
        <taxon>Liliopsida</taxon>
        <taxon>Poales</taxon>
        <taxon>Poaceae</taxon>
        <taxon>PACMAD clade</taxon>
        <taxon>Panicoideae</taxon>
        <taxon>Panicodae</taxon>
        <taxon>Paniceae</taxon>
        <taxon>Panicinae</taxon>
        <taxon>Panicum</taxon>
        <taxon>Panicum sect. Hiantes</taxon>
    </lineage>
</organism>
<dbReference type="AlphaFoldDB" id="A0A8T0Q1R0"/>
<keyword evidence="4" id="KW-1185">Reference proteome</keyword>
<keyword evidence="2" id="KW-0732">Signal</keyword>
<evidence type="ECO:0000256" key="1">
    <source>
        <dbReference type="SAM" id="MobiDB-lite"/>
    </source>
</evidence>
<gene>
    <name evidence="3" type="ORF">PVAP13_7NG287724</name>
</gene>
<proteinExistence type="predicted"/>
<reference evidence="3" key="1">
    <citation type="submission" date="2020-05" db="EMBL/GenBank/DDBJ databases">
        <title>WGS assembly of Panicum virgatum.</title>
        <authorList>
            <person name="Lovell J.T."/>
            <person name="Jenkins J."/>
            <person name="Shu S."/>
            <person name="Juenger T.E."/>
            <person name="Schmutz J."/>
        </authorList>
    </citation>
    <scope>NUCLEOTIDE SEQUENCE</scope>
    <source>
        <strain evidence="3">AP13</strain>
    </source>
</reference>